<dbReference type="Gene3D" id="3.30.930.10">
    <property type="entry name" value="Bira Bifunctional Protein, Domain 2"/>
    <property type="match status" value="2"/>
</dbReference>
<dbReference type="OrthoDB" id="439710at2759"/>
<accession>A0A2R5GH13</accession>
<dbReference type="HAMAP" id="MF_00044">
    <property type="entry name" value="Asp_tRNA_synth_type1"/>
    <property type="match status" value="1"/>
</dbReference>
<dbReference type="Proteomes" id="UP000241890">
    <property type="component" value="Unassembled WGS sequence"/>
</dbReference>
<sequence>MRKTPRLLEQARRVACGEVDQALVGTRVEAQGWVQTTRKYGQLLFISLRDAKGSLQVVWNAAKADAAQEIPQDLHEETVVRISGTVLARDEVNVNERMKTGHVEVALESLEVLNRPVVPTAIPVERRLRPRPGTDRDNNNNNNNNKGAKKTSKTHSGLASQAARLRSRHLDLRGAEMQRNLRVRSALLQGARSALTEDPLDFVEVETPLLFKSTPEGAREFLVPTRNGEPGTCYALPQSPQQYKQLLMAGGIERYFQVARCFRDEDGRADRQPEFTQLDLEMSFATAGDIQGVIETVLGRAVTGARTQAERFARGIETWPTSTNDKTHRTAWEASYIPAPLRAFAEVQAPFARMSFEEAMLLYGSDKPDTRYGMKMKAVKGFSRLDTAMANSKHYSARAFRIPADVASAWTPSRKVWEELAASALSDVPRHARVGLVMVRTSSSGNLEALRLGPSPPTSIVPMFKALNDDEKAELVGALGAREPGDAFVMAVCEYEGAPHRVGRDALCEALGRARVAVGEATGEKALAARARPLDIFWVEDFPMFELGENDELRSTHHPFTMPRPEDIEVLRAFRCSDTDRSANSCGPSQAEVLEIRAQHYDLVCNGAELGGGSVRVHNADLQRHIFRHVLGISEERIEAYFGHLLAALASGCPPHAGIALGVDRLCAILLETPTISDVIAFPKSVAGHEPLTGAPTRVPDEALAEYHLFARK</sequence>
<evidence type="ECO:0000256" key="3">
    <source>
        <dbReference type="ARBA" id="ARBA00022741"/>
    </source>
</evidence>
<dbReference type="AlphaFoldDB" id="A0A2R5GH13"/>
<dbReference type="Pfam" id="PF01336">
    <property type="entry name" value="tRNA_anti-codon"/>
    <property type="match status" value="1"/>
</dbReference>
<dbReference type="PANTHER" id="PTHR22594">
    <property type="entry name" value="ASPARTYL/LYSYL-TRNA SYNTHETASE"/>
    <property type="match status" value="1"/>
</dbReference>
<evidence type="ECO:0000256" key="7">
    <source>
        <dbReference type="SAM" id="MobiDB-lite"/>
    </source>
</evidence>
<dbReference type="PROSITE" id="PS50862">
    <property type="entry name" value="AA_TRNA_LIGASE_II"/>
    <property type="match status" value="1"/>
</dbReference>
<dbReference type="GO" id="GO:0003676">
    <property type="term" value="F:nucleic acid binding"/>
    <property type="evidence" value="ECO:0007669"/>
    <property type="project" value="InterPro"/>
</dbReference>
<proteinExistence type="inferred from homology"/>
<dbReference type="Gene3D" id="2.40.50.140">
    <property type="entry name" value="Nucleic acid-binding proteins"/>
    <property type="match status" value="1"/>
</dbReference>
<dbReference type="GO" id="GO:0004815">
    <property type="term" value="F:aspartate-tRNA ligase activity"/>
    <property type="evidence" value="ECO:0007669"/>
    <property type="project" value="TreeGrafter"/>
</dbReference>
<dbReference type="InParanoid" id="A0A2R5GH13"/>
<keyword evidence="3" id="KW-0547">Nucleotide-binding</keyword>
<keyword evidence="4" id="KW-0067">ATP-binding</keyword>
<dbReference type="EMBL" id="BEYU01000072">
    <property type="protein sequence ID" value="GBG30196.1"/>
    <property type="molecule type" value="Genomic_DNA"/>
</dbReference>
<name>A0A2R5GH13_9STRA</name>
<dbReference type="NCBIfam" id="TIGR00459">
    <property type="entry name" value="aspS_bact"/>
    <property type="match status" value="1"/>
</dbReference>
<dbReference type="GO" id="GO:0006422">
    <property type="term" value="P:aspartyl-tRNA aminoacylation"/>
    <property type="evidence" value="ECO:0007669"/>
    <property type="project" value="TreeGrafter"/>
</dbReference>
<organism evidence="9 10">
    <name type="scientific">Hondaea fermentalgiana</name>
    <dbReference type="NCBI Taxonomy" id="2315210"/>
    <lineage>
        <taxon>Eukaryota</taxon>
        <taxon>Sar</taxon>
        <taxon>Stramenopiles</taxon>
        <taxon>Bigyra</taxon>
        <taxon>Labyrinthulomycetes</taxon>
        <taxon>Thraustochytrida</taxon>
        <taxon>Thraustochytriidae</taxon>
        <taxon>Hondaea</taxon>
    </lineage>
</organism>
<comment type="similarity">
    <text evidence="1">Belongs to the class-II aminoacyl-tRNA synthetase family. Type 1 subfamily.</text>
</comment>
<keyword evidence="6" id="KW-0030">Aminoacyl-tRNA synthetase</keyword>
<evidence type="ECO:0000256" key="6">
    <source>
        <dbReference type="ARBA" id="ARBA00023146"/>
    </source>
</evidence>
<dbReference type="InterPro" id="IPR004115">
    <property type="entry name" value="GAD-like_sf"/>
</dbReference>
<evidence type="ECO:0000313" key="9">
    <source>
        <dbReference type="EMBL" id="GBG30196.1"/>
    </source>
</evidence>
<dbReference type="InterPro" id="IPR006195">
    <property type="entry name" value="aa-tRNA-synth_II"/>
</dbReference>
<dbReference type="InterPro" id="IPR002312">
    <property type="entry name" value="Asp/Asn-tRNA-synth_IIb"/>
</dbReference>
<gene>
    <name evidence="9" type="ORF">FCC1311_064162</name>
</gene>
<dbReference type="PANTHER" id="PTHR22594:SF5">
    <property type="entry name" value="ASPARTATE--TRNA LIGASE, MITOCHONDRIAL"/>
    <property type="match status" value="1"/>
</dbReference>
<evidence type="ECO:0000313" key="10">
    <source>
        <dbReference type="Proteomes" id="UP000241890"/>
    </source>
</evidence>
<dbReference type="InterPro" id="IPR004524">
    <property type="entry name" value="Asp-tRNA-ligase_1"/>
</dbReference>
<evidence type="ECO:0000256" key="4">
    <source>
        <dbReference type="ARBA" id="ARBA00022840"/>
    </source>
</evidence>
<dbReference type="Pfam" id="PF00152">
    <property type="entry name" value="tRNA-synt_2"/>
    <property type="match status" value="1"/>
</dbReference>
<dbReference type="InterPro" id="IPR004365">
    <property type="entry name" value="NA-bd_OB_tRNA"/>
</dbReference>
<evidence type="ECO:0000256" key="2">
    <source>
        <dbReference type="ARBA" id="ARBA00022598"/>
    </source>
</evidence>
<feature type="compositionally biased region" description="Basic and acidic residues" evidence="7">
    <location>
        <begin position="124"/>
        <end position="138"/>
    </location>
</feature>
<feature type="domain" description="Aminoacyl-transfer RNA synthetases class-II family profile" evidence="8">
    <location>
        <begin position="181"/>
        <end position="683"/>
    </location>
</feature>
<feature type="region of interest" description="Disordered" evidence="7">
    <location>
        <begin position="123"/>
        <end position="163"/>
    </location>
</feature>
<dbReference type="GO" id="GO:0005739">
    <property type="term" value="C:mitochondrion"/>
    <property type="evidence" value="ECO:0007669"/>
    <property type="project" value="TreeGrafter"/>
</dbReference>
<evidence type="ECO:0000256" key="1">
    <source>
        <dbReference type="ARBA" id="ARBA00006303"/>
    </source>
</evidence>
<dbReference type="SUPFAM" id="SSF50249">
    <property type="entry name" value="Nucleic acid-binding proteins"/>
    <property type="match status" value="1"/>
</dbReference>
<keyword evidence="10" id="KW-1185">Reference proteome</keyword>
<evidence type="ECO:0000256" key="5">
    <source>
        <dbReference type="ARBA" id="ARBA00022917"/>
    </source>
</evidence>
<protein>
    <submittedName>
        <fullName evidence="9">Aspartate--tRNA ligase</fullName>
    </submittedName>
</protein>
<keyword evidence="2 9" id="KW-0436">Ligase</keyword>
<dbReference type="SUPFAM" id="SSF55681">
    <property type="entry name" value="Class II aaRS and biotin synthetases"/>
    <property type="match status" value="1"/>
</dbReference>
<dbReference type="Gene3D" id="3.30.1360.30">
    <property type="entry name" value="GAD-like domain"/>
    <property type="match status" value="1"/>
</dbReference>
<comment type="caution">
    <text evidence="9">The sequence shown here is derived from an EMBL/GenBank/DDBJ whole genome shotgun (WGS) entry which is preliminary data.</text>
</comment>
<dbReference type="InterPro" id="IPR004364">
    <property type="entry name" value="Aa-tRNA-synt_II"/>
</dbReference>
<dbReference type="PRINTS" id="PR01042">
    <property type="entry name" value="TRNASYNTHASP"/>
</dbReference>
<keyword evidence="5" id="KW-0648">Protein biosynthesis</keyword>
<reference evidence="9 10" key="1">
    <citation type="submission" date="2017-12" db="EMBL/GenBank/DDBJ databases">
        <title>Sequencing, de novo assembly and annotation of complete genome of a new Thraustochytrid species, strain FCC1311.</title>
        <authorList>
            <person name="Sedici K."/>
            <person name="Godart F."/>
            <person name="Aiese Cigliano R."/>
            <person name="Sanseverino W."/>
            <person name="Barakat M."/>
            <person name="Ortet P."/>
            <person name="Marechal E."/>
            <person name="Cagnac O."/>
            <person name="Amato A."/>
        </authorList>
    </citation>
    <scope>NUCLEOTIDE SEQUENCE [LARGE SCALE GENOMIC DNA]</scope>
</reference>
<dbReference type="InterPro" id="IPR045864">
    <property type="entry name" value="aa-tRNA-synth_II/BPL/LPL"/>
</dbReference>
<dbReference type="InterPro" id="IPR012340">
    <property type="entry name" value="NA-bd_OB-fold"/>
</dbReference>
<evidence type="ECO:0000259" key="8">
    <source>
        <dbReference type="PROSITE" id="PS50862"/>
    </source>
</evidence>
<dbReference type="GO" id="GO:0005524">
    <property type="term" value="F:ATP binding"/>
    <property type="evidence" value="ECO:0007669"/>
    <property type="project" value="UniProtKB-KW"/>
</dbReference>